<sequence>MLRDRQKETSFKSCLSNSMSYCGFFPLTLILHLGLPYFDLPTDLPSASTPQGKHRMLCFIDAMGTFILIGIAIHSL</sequence>
<dbReference type="Proteomes" id="UP000234681">
    <property type="component" value="Chromosome 9"/>
</dbReference>
<dbReference type="AlphaFoldDB" id="A6JJC4"/>
<evidence type="ECO:0000256" key="1">
    <source>
        <dbReference type="SAM" id="Phobius"/>
    </source>
</evidence>
<feature type="transmembrane region" description="Helical" evidence="1">
    <location>
        <begin position="54"/>
        <end position="73"/>
    </location>
</feature>
<accession>A6JJC4</accession>
<feature type="transmembrane region" description="Helical" evidence="1">
    <location>
        <begin position="21"/>
        <end position="38"/>
    </location>
</feature>
<keyword evidence="1" id="KW-1133">Transmembrane helix</keyword>
<evidence type="ECO:0000313" key="2">
    <source>
        <dbReference type="EMBL" id="EDM18609.1"/>
    </source>
</evidence>
<protein>
    <submittedName>
        <fullName evidence="2">RCG43561</fullName>
    </submittedName>
</protein>
<keyword evidence="1" id="KW-0812">Transmembrane</keyword>
<evidence type="ECO:0000313" key="3">
    <source>
        <dbReference type="Proteomes" id="UP000234681"/>
    </source>
</evidence>
<proteinExistence type="predicted"/>
<name>A6JJC4_RAT</name>
<keyword evidence="1" id="KW-0472">Membrane</keyword>
<gene>
    <name evidence="2" type="ORF">rCG_43561</name>
</gene>
<organism evidence="2 3">
    <name type="scientific">Rattus norvegicus</name>
    <name type="common">Rat</name>
    <dbReference type="NCBI Taxonomy" id="10116"/>
    <lineage>
        <taxon>Eukaryota</taxon>
        <taxon>Metazoa</taxon>
        <taxon>Chordata</taxon>
        <taxon>Craniata</taxon>
        <taxon>Vertebrata</taxon>
        <taxon>Euteleostomi</taxon>
        <taxon>Mammalia</taxon>
        <taxon>Eutheria</taxon>
        <taxon>Euarchontoglires</taxon>
        <taxon>Glires</taxon>
        <taxon>Rodentia</taxon>
        <taxon>Myomorpha</taxon>
        <taxon>Muroidea</taxon>
        <taxon>Muridae</taxon>
        <taxon>Murinae</taxon>
        <taxon>Rattus</taxon>
    </lineage>
</organism>
<dbReference type="EMBL" id="CH473987">
    <property type="protein sequence ID" value="EDM18609.1"/>
    <property type="molecule type" value="Genomic_DNA"/>
</dbReference>
<reference evidence="2 3" key="1">
    <citation type="submission" date="2005-09" db="EMBL/GenBank/DDBJ databases">
        <authorList>
            <person name="Mural R.J."/>
            <person name="Li P.W."/>
            <person name="Adams M.D."/>
            <person name="Amanatides P.G."/>
            <person name="Baden-Tillson H."/>
            <person name="Barnstead M."/>
            <person name="Chin S.H."/>
            <person name="Dew I."/>
            <person name="Evans C.A."/>
            <person name="Ferriera S."/>
            <person name="Flanigan M."/>
            <person name="Fosler C."/>
            <person name="Glodek A."/>
            <person name="Gu Z."/>
            <person name="Holt R.A."/>
            <person name="Jennings D."/>
            <person name="Kraft C.L."/>
            <person name="Lu F."/>
            <person name="Nguyen T."/>
            <person name="Nusskern D.R."/>
            <person name="Pfannkoch C.M."/>
            <person name="Sitter C."/>
            <person name="Sutton G.G."/>
            <person name="Venter J.C."/>
            <person name="Wang Z."/>
            <person name="Woodage T."/>
            <person name="Zheng X.H."/>
            <person name="Zhong F."/>
        </authorList>
    </citation>
    <scope>NUCLEOTIDE SEQUENCE [LARGE SCALE GENOMIC DNA]</scope>
    <source>
        <strain>BN</strain>
        <strain evidence="3">Sprague-Dawley</strain>
    </source>
</reference>